<proteinExistence type="predicted"/>
<dbReference type="PANTHER" id="PTHR47199">
    <property type="entry name" value="PHOTOSYSTEM II STABILITY/ASSEMBLY FACTOR HCF136, CHLOROPLASTIC"/>
    <property type="match status" value="1"/>
</dbReference>
<sequence length="407" mass="41254">MRLPSTTLCLLLLAAQAQAAGAAAPGPAGAALDRPAVMSPRAAQAVMLGAAMAGARIVAVGERGLVLTSDDGGAKWVQAAVPTSVTLTAVRFADAKLGVAVGHAGVALVTRDGGGQWRRALDGQRIAALAMESAKARNDAAALRDAERLAADGADKPLLDICLMGGGRMLAVGAYGLAFGSDDGGQTWTPWMARMDNPQGLHLNTVRQRGDTILIAGERGLALLSTDAGRSFQRLRVPYEGSFFTAELVATVPNGAEGGPEAAIPSFPRRRESKACCGAGDANLGSRLRGSDGIASNPAPSATGPTIVLAGLRGNAWQSADAGRTWRQLASPAPVSITASATRANGKLVFVNQAGMLLAREGLALVPMPSAPLPPLTGLLELNNGALLALTIQGLVPLPAQAAGGKP</sequence>
<dbReference type="RefSeq" id="WP_093558338.1">
    <property type="nucleotide sequence ID" value="NZ_FPBO01000029.1"/>
</dbReference>
<name>A0A1I7LHX4_9BURK</name>
<evidence type="ECO:0000313" key="5">
    <source>
        <dbReference type="EMBL" id="SFV09254.1"/>
    </source>
</evidence>
<feature type="domain" description="Photosynthesis system II assembly factor Ycf48/Hcf136-like" evidence="4">
    <location>
        <begin position="156"/>
        <end position="236"/>
    </location>
</feature>
<dbReference type="InterPro" id="IPR015943">
    <property type="entry name" value="WD40/YVTN_repeat-like_dom_sf"/>
</dbReference>
<dbReference type="Proteomes" id="UP000199391">
    <property type="component" value="Unassembled WGS sequence"/>
</dbReference>
<keyword evidence="1" id="KW-0602">Photosynthesis</keyword>
<evidence type="ECO:0000313" key="6">
    <source>
        <dbReference type="Proteomes" id="UP000199391"/>
    </source>
</evidence>
<evidence type="ECO:0000256" key="3">
    <source>
        <dbReference type="SAM" id="SignalP"/>
    </source>
</evidence>
<dbReference type="EMBL" id="FPBO01000029">
    <property type="protein sequence ID" value="SFV09254.1"/>
    <property type="molecule type" value="Genomic_DNA"/>
</dbReference>
<keyword evidence="6" id="KW-1185">Reference proteome</keyword>
<feature type="signal peptide" evidence="3">
    <location>
        <begin position="1"/>
        <end position="19"/>
    </location>
</feature>
<dbReference type="PANTHER" id="PTHR47199:SF2">
    <property type="entry name" value="PHOTOSYSTEM II STABILITY_ASSEMBLY FACTOR HCF136, CHLOROPLASTIC"/>
    <property type="match status" value="1"/>
</dbReference>
<accession>A0A1I7LHX4</accession>
<keyword evidence="2" id="KW-0604">Photosystem II</keyword>
<protein>
    <recommendedName>
        <fullName evidence="4">Photosynthesis system II assembly factor Ycf48/Hcf136-like domain-containing protein</fullName>
    </recommendedName>
</protein>
<dbReference type="STRING" id="1035707.SAMN05216552_102969"/>
<organism evidence="5 6">
    <name type="scientific">Pseudoduganella namucuonensis</name>
    <dbReference type="NCBI Taxonomy" id="1035707"/>
    <lineage>
        <taxon>Bacteria</taxon>
        <taxon>Pseudomonadati</taxon>
        <taxon>Pseudomonadota</taxon>
        <taxon>Betaproteobacteria</taxon>
        <taxon>Burkholderiales</taxon>
        <taxon>Oxalobacteraceae</taxon>
        <taxon>Telluria group</taxon>
        <taxon>Pseudoduganella</taxon>
    </lineage>
</organism>
<reference evidence="6" key="1">
    <citation type="submission" date="2016-10" db="EMBL/GenBank/DDBJ databases">
        <authorList>
            <person name="Varghese N."/>
            <person name="Submissions S."/>
        </authorList>
    </citation>
    <scope>NUCLEOTIDE SEQUENCE [LARGE SCALE GENOMIC DNA]</scope>
    <source>
        <strain evidence="6">CGMCC 1.11014</strain>
    </source>
</reference>
<dbReference type="GO" id="GO:0015979">
    <property type="term" value="P:photosynthesis"/>
    <property type="evidence" value="ECO:0007669"/>
    <property type="project" value="UniProtKB-KW"/>
</dbReference>
<dbReference type="SUPFAM" id="SSF110296">
    <property type="entry name" value="Oligoxyloglucan reducing end-specific cellobiohydrolase"/>
    <property type="match status" value="1"/>
</dbReference>
<evidence type="ECO:0000256" key="2">
    <source>
        <dbReference type="ARBA" id="ARBA00023276"/>
    </source>
</evidence>
<dbReference type="Pfam" id="PF14870">
    <property type="entry name" value="PSII_BNR"/>
    <property type="match status" value="1"/>
</dbReference>
<feature type="chain" id="PRO_5011471085" description="Photosynthesis system II assembly factor Ycf48/Hcf136-like domain-containing protein" evidence="3">
    <location>
        <begin position="20"/>
        <end position="407"/>
    </location>
</feature>
<dbReference type="GO" id="GO:0009523">
    <property type="term" value="C:photosystem II"/>
    <property type="evidence" value="ECO:0007669"/>
    <property type="project" value="UniProtKB-KW"/>
</dbReference>
<dbReference type="OrthoDB" id="9767885at2"/>
<evidence type="ECO:0000256" key="1">
    <source>
        <dbReference type="ARBA" id="ARBA00022531"/>
    </source>
</evidence>
<dbReference type="AlphaFoldDB" id="A0A1I7LHX4"/>
<keyword evidence="3" id="KW-0732">Signal</keyword>
<dbReference type="Gene3D" id="2.130.10.10">
    <property type="entry name" value="YVTN repeat-like/Quinoprotein amine dehydrogenase"/>
    <property type="match status" value="1"/>
</dbReference>
<dbReference type="InterPro" id="IPR028203">
    <property type="entry name" value="PSII_CF48-like_dom"/>
</dbReference>
<evidence type="ECO:0000259" key="4">
    <source>
        <dbReference type="Pfam" id="PF14870"/>
    </source>
</evidence>
<gene>
    <name evidence="5" type="ORF">SAMN05216552_102969</name>
</gene>